<sequence length="47" mass="4681">MAFGLLEDGGEMVVSSLVVAYVVRLVSGGPPLARPRALRGGGLSAPG</sequence>
<comment type="caution">
    <text evidence="1">The sequence shown here is derived from an EMBL/GenBank/DDBJ whole genome shotgun (WGS) entry which is preliminary data.</text>
</comment>
<organism evidence="1 2">
    <name type="scientific">Marihabitans asiaticum</name>
    <dbReference type="NCBI Taxonomy" id="415218"/>
    <lineage>
        <taxon>Bacteria</taxon>
        <taxon>Bacillati</taxon>
        <taxon>Actinomycetota</taxon>
        <taxon>Actinomycetes</taxon>
        <taxon>Micrococcales</taxon>
        <taxon>Intrasporangiaceae</taxon>
        <taxon>Marihabitans</taxon>
    </lineage>
</organism>
<dbReference type="RefSeq" id="WP_170236252.1">
    <property type="nucleotide sequence ID" value="NZ_BAAAYT010000005.1"/>
</dbReference>
<gene>
    <name evidence="1" type="ORF">FB557_1828</name>
</gene>
<evidence type="ECO:0000313" key="2">
    <source>
        <dbReference type="Proteomes" id="UP000315628"/>
    </source>
</evidence>
<evidence type="ECO:0000313" key="1">
    <source>
        <dbReference type="EMBL" id="TWD14419.1"/>
    </source>
</evidence>
<dbReference type="AlphaFoldDB" id="A0A560W9W6"/>
<accession>A0A560W9W6</accession>
<dbReference type="EMBL" id="VIUW01000003">
    <property type="protein sequence ID" value="TWD14419.1"/>
    <property type="molecule type" value="Genomic_DNA"/>
</dbReference>
<protein>
    <submittedName>
        <fullName evidence="1">Uncharacterized protein</fullName>
    </submittedName>
</protein>
<dbReference type="Proteomes" id="UP000315628">
    <property type="component" value="Unassembled WGS sequence"/>
</dbReference>
<keyword evidence="2" id="KW-1185">Reference proteome</keyword>
<reference evidence="1 2" key="1">
    <citation type="submission" date="2019-06" db="EMBL/GenBank/DDBJ databases">
        <title>Sequencing the genomes of 1000 actinobacteria strains.</title>
        <authorList>
            <person name="Klenk H.-P."/>
        </authorList>
    </citation>
    <scope>NUCLEOTIDE SEQUENCE [LARGE SCALE GENOMIC DNA]</scope>
    <source>
        <strain evidence="1 2">DSM 18935</strain>
    </source>
</reference>
<proteinExistence type="predicted"/>
<name>A0A560W9W6_9MICO</name>